<evidence type="ECO:0000313" key="2">
    <source>
        <dbReference type="EMBL" id="OLP51534.1"/>
    </source>
</evidence>
<dbReference type="InterPro" id="IPR010406">
    <property type="entry name" value="DUF1003"/>
</dbReference>
<dbReference type="Pfam" id="PF06210">
    <property type="entry name" value="DUF1003"/>
    <property type="match status" value="1"/>
</dbReference>
<gene>
    <name evidence="2" type="ORF">BJF91_15950</name>
</gene>
<evidence type="ECO:0008006" key="4">
    <source>
        <dbReference type="Google" id="ProtNLM"/>
    </source>
</evidence>
<keyword evidence="1" id="KW-0812">Transmembrane</keyword>
<organism evidence="2 3">
    <name type="scientific">Allorhizobium taibaishanense</name>
    <dbReference type="NCBI Taxonomy" id="887144"/>
    <lineage>
        <taxon>Bacteria</taxon>
        <taxon>Pseudomonadati</taxon>
        <taxon>Pseudomonadota</taxon>
        <taxon>Alphaproteobacteria</taxon>
        <taxon>Hyphomicrobiales</taxon>
        <taxon>Rhizobiaceae</taxon>
        <taxon>Rhizobium/Agrobacterium group</taxon>
        <taxon>Allorhizobium</taxon>
    </lineage>
</organism>
<dbReference type="STRING" id="887144.BJF91_15950"/>
<reference evidence="2 3" key="1">
    <citation type="submission" date="2016-09" db="EMBL/GenBank/DDBJ databases">
        <title>Rhizobium oryziradicis sp. nov., isolated from the root of rice.</title>
        <authorList>
            <person name="Zhao J."/>
            <person name="Zhang X."/>
        </authorList>
    </citation>
    <scope>NUCLEOTIDE SEQUENCE [LARGE SCALE GENOMIC DNA]</scope>
    <source>
        <strain evidence="2 3">14971</strain>
    </source>
</reference>
<dbReference type="Proteomes" id="UP000185598">
    <property type="component" value="Unassembled WGS sequence"/>
</dbReference>
<dbReference type="EMBL" id="MKIN01000019">
    <property type="protein sequence ID" value="OLP51534.1"/>
    <property type="molecule type" value="Genomic_DNA"/>
</dbReference>
<feature type="transmembrane region" description="Helical" evidence="1">
    <location>
        <begin position="105"/>
        <end position="125"/>
    </location>
</feature>
<protein>
    <recommendedName>
        <fullName evidence="4">DUF1003 domain-containing protein</fullName>
    </recommendedName>
</protein>
<comment type="caution">
    <text evidence="2">The sequence shown here is derived from an EMBL/GenBank/DDBJ whole genome shotgun (WGS) entry which is preliminary data.</text>
</comment>
<sequence>MPARRLHPLSTMRSALVMLIEQQAGPLPPDAEICDDDLSALRRRHVEELLEEERGELSELDRRVIADLGRDVSTVQAASSDVDRPMSFGDRASDAVATFGGSWRFIIIFAVILIGWMAINSIGLLRQPFDPYPYILLNLALSCVAAMQAPIIMMSQKRQEEKDRERAESDYMINLRAELEIRQLHEKIDHQMARQWERLAELQQIQIDLLEGKNGKNSM</sequence>
<keyword evidence="1" id="KW-0472">Membrane</keyword>
<keyword evidence="3" id="KW-1185">Reference proteome</keyword>
<name>A0A1Q9A9N4_9HYPH</name>
<dbReference type="PANTHER" id="PTHR41386">
    <property type="entry name" value="INTEGRAL MEMBRANE PROTEIN-RELATED"/>
    <property type="match status" value="1"/>
</dbReference>
<proteinExistence type="predicted"/>
<accession>A0A1Q9A9N4</accession>
<feature type="transmembrane region" description="Helical" evidence="1">
    <location>
        <begin position="131"/>
        <end position="154"/>
    </location>
</feature>
<dbReference type="PANTHER" id="PTHR41386:SF1">
    <property type="entry name" value="MEMBRANE PROTEIN"/>
    <property type="match status" value="1"/>
</dbReference>
<evidence type="ECO:0000256" key="1">
    <source>
        <dbReference type="SAM" id="Phobius"/>
    </source>
</evidence>
<evidence type="ECO:0000313" key="3">
    <source>
        <dbReference type="Proteomes" id="UP000185598"/>
    </source>
</evidence>
<keyword evidence="1" id="KW-1133">Transmembrane helix</keyword>
<dbReference type="AlphaFoldDB" id="A0A1Q9A9N4"/>